<reference evidence="1 2" key="1">
    <citation type="submission" date="2019-09" db="EMBL/GenBank/DDBJ databases">
        <title>Whole genome sequences of isolates from the Mars Exploration Rovers.</title>
        <authorList>
            <person name="Seuylemezian A."/>
            <person name="Vaishampayan P."/>
        </authorList>
    </citation>
    <scope>NUCLEOTIDE SEQUENCE [LARGE SCALE GENOMIC DNA]</scope>
    <source>
        <strain evidence="1 2">MER_TA_151</strain>
    </source>
</reference>
<accession>A0A5J5H9V0</accession>
<proteinExistence type="predicted"/>
<gene>
    <name evidence="1" type="ORF">F4V44_21670</name>
</gene>
<dbReference type="Proteomes" id="UP000326671">
    <property type="component" value="Unassembled WGS sequence"/>
</dbReference>
<sequence length="256" mass="30622">MKRNDIRDVIYIHLNEKDQYVLSYGIEFREFLLSLHESINHLLLLKHRFDDGDFNMHTMLDYVPKKRVMKLVEEDVYGYGDFCWIDFEEMEGLDEIPGQVLAELLYLGHVKEPLRPPFYSYLGNSFAYLAHDDGWFNKTYYRDVNLFYNLLSQLIPMKLEAIKPEKNLLGLKKKKTYPSVDEHLLLSIKKFMSEGLVLSIKDVMQNRFRIELPVWVIGDFSNMDDMYEEYEKNSKRPCDAKLIFDKKTREWKMRSN</sequence>
<organism evidence="1 2">
    <name type="scientific">Niallia endozanthoxylica</name>
    <dbReference type="NCBI Taxonomy" id="2036016"/>
    <lineage>
        <taxon>Bacteria</taxon>
        <taxon>Bacillati</taxon>
        <taxon>Bacillota</taxon>
        <taxon>Bacilli</taxon>
        <taxon>Bacillales</taxon>
        <taxon>Bacillaceae</taxon>
        <taxon>Niallia</taxon>
    </lineage>
</organism>
<evidence type="ECO:0000313" key="1">
    <source>
        <dbReference type="EMBL" id="KAA9017077.1"/>
    </source>
</evidence>
<dbReference type="OrthoDB" id="8704087at2"/>
<evidence type="ECO:0008006" key="3">
    <source>
        <dbReference type="Google" id="ProtNLM"/>
    </source>
</evidence>
<dbReference type="AlphaFoldDB" id="A0A5J5H9V0"/>
<protein>
    <recommendedName>
        <fullName evidence="3">Oxalate:formate antiporter</fullName>
    </recommendedName>
</protein>
<dbReference type="RefSeq" id="WP_150442089.1">
    <property type="nucleotide sequence ID" value="NZ_VYKL01000037.1"/>
</dbReference>
<comment type="caution">
    <text evidence="1">The sequence shown here is derived from an EMBL/GenBank/DDBJ whole genome shotgun (WGS) entry which is preliminary data.</text>
</comment>
<dbReference type="EMBL" id="VYKL01000037">
    <property type="protein sequence ID" value="KAA9017077.1"/>
    <property type="molecule type" value="Genomic_DNA"/>
</dbReference>
<keyword evidence="2" id="KW-1185">Reference proteome</keyword>
<evidence type="ECO:0000313" key="2">
    <source>
        <dbReference type="Proteomes" id="UP000326671"/>
    </source>
</evidence>
<name>A0A5J5H9V0_9BACI</name>